<keyword evidence="3" id="KW-0804">Transcription</keyword>
<evidence type="ECO:0000256" key="1">
    <source>
        <dbReference type="ARBA" id="ARBA00023015"/>
    </source>
</evidence>
<dbReference type="PANTHER" id="PTHR30136:SF35">
    <property type="entry name" value="HTH-TYPE TRANSCRIPTIONAL REGULATOR RV1719"/>
    <property type="match status" value="1"/>
</dbReference>
<dbReference type="RefSeq" id="WP_267620388.1">
    <property type="nucleotide sequence ID" value="NZ_JAODIW010000005.1"/>
</dbReference>
<protein>
    <submittedName>
        <fullName evidence="6">IclR family transcriptional regulator</fullName>
    </submittedName>
</protein>
<dbReference type="AlphaFoldDB" id="A0ABD5PHV2"/>
<dbReference type="InterPro" id="IPR005471">
    <property type="entry name" value="Tscrpt_reg_IclR_N"/>
</dbReference>
<dbReference type="InterPro" id="IPR014757">
    <property type="entry name" value="Tscrpt_reg_IclR_C"/>
</dbReference>
<dbReference type="PROSITE" id="PS51078">
    <property type="entry name" value="ICLR_ED"/>
    <property type="match status" value="1"/>
</dbReference>
<feature type="domain" description="HTH iclR-type" evidence="4">
    <location>
        <begin position="9"/>
        <end position="68"/>
    </location>
</feature>
<keyword evidence="1" id="KW-0805">Transcription regulation</keyword>
<dbReference type="GO" id="GO:0003677">
    <property type="term" value="F:DNA binding"/>
    <property type="evidence" value="ECO:0007669"/>
    <property type="project" value="UniProtKB-KW"/>
</dbReference>
<name>A0ABD5PHV2_9EURY</name>
<dbReference type="InterPro" id="IPR036390">
    <property type="entry name" value="WH_DNA-bd_sf"/>
</dbReference>
<dbReference type="Gene3D" id="3.30.450.40">
    <property type="match status" value="1"/>
</dbReference>
<dbReference type="Gene3D" id="1.10.10.10">
    <property type="entry name" value="Winged helix-like DNA-binding domain superfamily/Winged helix DNA-binding domain"/>
    <property type="match status" value="1"/>
</dbReference>
<dbReference type="SUPFAM" id="SSF46785">
    <property type="entry name" value="Winged helix' DNA-binding domain"/>
    <property type="match status" value="1"/>
</dbReference>
<evidence type="ECO:0000313" key="6">
    <source>
        <dbReference type="EMBL" id="MFC4360333.1"/>
    </source>
</evidence>
<dbReference type="Pfam" id="PF01614">
    <property type="entry name" value="IclR_C"/>
    <property type="match status" value="1"/>
</dbReference>
<dbReference type="SMART" id="SM00346">
    <property type="entry name" value="HTH_ICLR"/>
    <property type="match status" value="1"/>
</dbReference>
<dbReference type="PROSITE" id="PS51077">
    <property type="entry name" value="HTH_ICLR"/>
    <property type="match status" value="1"/>
</dbReference>
<gene>
    <name evidence="6" type="ORF">ACFO0N_20500</name>
</gene>
<dbReference type="Proteomes" id="UP001595921">
    <property type="component" value="Unassembled WGS sequence"/>
</dbReference>
<feature type="domain" description="IclR-ED" evidence="5">
    <location>
        <begin position="69"/>
        <end position="253"/>
    </location>
</feature>
<dbReference type="GO" id="GO:0006355">
    <property type="term" value="P:regulation of DNA-templated transcription"/>
    <property type="evidence" value="ECO:0007669"/>
    <property type="project" value="UniProtKB-ARBA"/>
</dbReference>
<evidence type="ECO:0000256" key="3">
    <source>
        <dbReference type="ARBA" id="ARBA00023163"/>
    </source>
</evidence>
<keyword evidence="7" id="KW-1185">Reference proteome</keyword>
<dbReference type="CDD" id="cd00090">
    <property type="entry name" value="HTH_ARSR"/>
    <property type="match status" value="1"/>
</dbReference>
<proteinExistence type="predicted"/>
<comment type="caution">
    <text evidence="6">The sequence shown here is derived from an EMBL/GenBank/DDBJ whole genome shotgun (WGS) entry which is preliminary data.</text>
</comment>
<evidence type="ECO:0000259" key="4">
    <source>
        <dbReference type="PROSITE" id="PS51077"/>
    </source>
</evidence>
<dbReference type="EMBL" id="JBHSDS010000017">
    <property type="protein sequence ID" value="MFC4360333.1"/>
    <property type="molecule type" value="Genomic_DNA"/>
</dbReference>
<organism evidence="6 7">
    <name type="scientific">Halobium salinum</name>
    <dbReference type="NCBI Taxonomy" id="1364940"/>
    <lineage>
        <taxon>Archaea</taxon>
        <taxon>Methanobacteriati</taxon>
        <taxon>Methanobacteriota</taxon>
        <taxon>Stenosarchaea group</taxon>
        <taxon>Halobacteria</taxon>
        <taxon>Halobacteriales</taxon>
        <taxon>Haloferacaceae</taxon>
        <taxon>Halobium</taxon>
    </lineage>
</organism>
<sequence length="254" mass="28170">MATKHDVTIDATETTFRILEMLKELDGAGVTELATRLDIPKSTAHNHLVTLRENEYVVKHGTTYRVGLQFLEFGEHTRNRMKIYDVARPEVEALAEQTGELANLLVEEHGLGVYLCRARGDQAVRVDTYAGMRVHLHCTGLGKAMLAHMPEERVSEILDRRGLEPRTETTVTDRDTLEEDLAAIRERGYAIDHGERLSGLRCIAAPVTDDDDVAVGAVSVSGPSSRMKGERLETEVPELVMSAANVIELNMSYS</sequence>
<dbReference type="InterPro" id="IPR036388">
    <property type="entry name" value="WH-like_DNA-bd_sf"/>
</dbReference>
<dbReference type="PANTHER" id="PTHR30136">
    <property type="entry name" value="HELIX-TURN-HELIX TRANSCRIPTIONAL REGULATOR, ICLR FAMILY"/>
    <property type="match status" value="1"/>
</dbReference>
<dbReference type="InterPro" id="IPR050707">
    <property type="entry name" value="HTH_MetabolicPath_Reg"/>
</dbReference>
<dbReference type="InterPro" id="IPR011991">
    <property type="entry name" value="ArsR-like_HTH"/>
</dbReference>
<keyword evidence="2" id="KW-0238">DNA-binding</keyword>
<dbReference type="SUPFAM" id="SSF55781">
    <property type="entry name" value="GAF domain-like"/>
    <property type="match status" value="1"/>
</dbReference>
<evidence type="ECO:0000313" key="7">
    <source>
        <dbReference type="Proteomes" id="UP001595921"/>
    </source>
</evidence>
<dbReference type="Pfam" id="PF09339">
    <property type="entry name" value="HTH_IclR"/>
    <property type="match status" value="1"/>
</dbReference>
<dbReference type="InterPro" id="IPR029016">
    <property type="entry name" value="GAF-like_dom_sf"/>
</dbReference>
<accession>A0ABD5PHV2</accession>
<reference evidence="6 7" key="1">
    <citation type="journal article" date="2019" name="Int. J. Syst. Evol. Microbiol.">
        <title>The Global Catalogue of Microorganisms (GCM) 10K type strain sequencing project: providing services to taxonomists for standard genome sequencing and annotation.</title>
        <authorList>
            <consortium name="The Broad Institute Genomics Platform"/>
            <consortium name="The Broad Institute Genome Sequencing Center for Infectious Disease"/>
            <person name="Wu L."/>
            <person name="Ma J."/>
        </authorList>
    </citation>
    <scope>NUCLEOTIDE SEQUENCE [LARGE SCALE GENOMIC DNA]</scope>
    <source>
        <strain evidence="6 7">CGMCC 1.12553</strain>
    </source>
</reference>
<evidence type="ECO:0000256" key="2">
    <source>
        <dbReference type="ARBA" id="ARBA00023125"/>
    </source>
</evidence>
<evidence type="ECO:0000259" key="5">
    <source>
        <dbReference type="PROSITE" id="PS51078"/>
    </source>
</evidence>